<evidence type="ECO:0000256" key="2">
    <source>
        <dbReference type="ARBA" id="ARBA00022448"/>
    </source>
</evidence>
<dbReference type="InterPro" id="IPR000515">
    <property type="entry name" value="MetI-like"/>
</dbReference>
<evidence type="ECO:0000256" key="6">
    <source>
        <dbReference type="ARBA" id="ARBA00022989"/>
    </source>
</evidence>
<feature type="transmembrane region" description="Helical" evidence="8">
    <location>
        <begin position="121"/>
        <end position="143"/>
    </location>
</feature>
<evidence type="ECO:0000256" key="1">
    <source>
        <dbReference type="ARBA" id="ARBA00004429"/>
    </source>
</evidence>
<dbReference type="GO" id="GO:0055085">
    <property type="term" value="P:transmembrane transport"/>
    <property type="evidence" value="ECO:0007669"/>
    <property type="project" value="InterPro"/>
</dbReference>
<proteinExistence type="inferred from homology"/>
<evidence type="ECO:0000313" key="11">
    <source>
        <dbReference type="EMBL" id="NVO26390.1"/>
    </source>
</evidence>
<keyword evidence="5 8" id="KW-0812">Transmembrane</keyword>
<dbReference type="AlphaFoldDB" id="A0A850Q6M1"/>
<dbReference type="EMBL" id="JABCJE010000001">
    <property type="protein sequence ID" value="NVO22019.1"/>
    <property type="molecule type" value="Genomic_DNA"/>
</dbReference>
<keyword evidence="6 8" id="KW-1133">Transmembrane helix</keyword>
<feature type="transmembrane region" description="Helical" evidence="8">
    <location>
        <begin position="155"/>
        <end position="175"/>
    </location>
</feature>
<gene>
    <name evidence="11" type="ORF">HJ526_03065</name>
    <name evidence="10" type="ORF">HJ536_01505</name>
</gene>
<dbReference type="PANTHER" id="PTHR43357:SF4">
    <property type="entry name" value="INNER MEMBRANE ABC TRANSPORTER PERMEASE PROTEIN YDCV"/>
    <property type="match status" value="1"/>
</dbReference>
<dbReference type="Gene3D" id="1.10.3720.10">
    <property type="entry name" value="MetI-like"/>
    <property type="match status" value="1"/>
</dbReference>
<evidence type="ECO:0000259" key="9">
    <source>
        <dbReference type="PROSITE" id="PS50928"/>
    </source>
</evidence>
<reference evidence="12 13" key="1">
    <citation type="submission" date="2020-04" db="EMBL/GenBank/DDBJ databases">
        <title>Donghicola sp., a member of the Rhodobacteraceae family isolated from mangrove forest in Thailand.</title>
        <authorList>
            <person name="Charoenyingcharoen P."/>
            <person name="Yukphan P."/>
        </authorList>
    </citation>
    <scope>NUCLEOTIDE SEQUENCE [LARGE SCALE GENOMIC DNA]</scope>
    <source>
        <strain evidence="10 13">B5-SW-15</strain>
        <strain evidence="11 12">C2-DW-16</strain>
    </source>
</reference>
<dbReference type="InterPro" id="IPR035906">
    <property type="entry name" value="MetI-like_sf"/>
</dbReference>
<keyword evidence="12" id="KW-1185">Reference proteome</keyword>
<keyword evidence="7 8" id="KW-0472">Membrane</keyword>
<evidence type="ECO:0000313" key="12">
    <source>
        <dbReference type="Proteomes" id="UP000523601"/>
    </source>
</evidence>
<comment type="caution">
    <text evidence="10">The sequence shown here is derived from an EMBL/GenBank/DDBJ whole genome shotgun (WGS) entry which is preliminary data.</text>
</comment>
<comment type="similarity">
    <text evidence="8">Belongs to the binding-protein-dependent transport system permease family.</text>
</comment>
<dbReference type="CDD" id="cd06261">
    <property type="entry name" value="TM_PBP2"/>
    <property type="match status" value="1"/>
</dbReference>
<dbReference type="PROSITE" id="PS50928">
    <property type="entry name" value="ABC_TM1"/>
    <property type="match status" value="1"/>
</dbReference>
<organism evidence="10 13">
    <name type="scientific">Donghicola mangrovi</name>
    <dbReference type="NCBI Taxonomy" id="2729614"/>
    <lineage>
        <taxon>Bacteria</taxon>
        <taxon>Pseudomonadati</taxon>
        <taxon>Pseudomonadota</taxon>
        <taxon>Alphaproteobacteria</taxon>
        <taxon>Rhodobacterales</taxon>
        <taxon>Roseobacteraceae</taxon>
        <taxon>Donghicola</taxon>
    </lineage>
</organism>
<feature type="transmembrane region" description="Helical" evidence="8">
    <location>
        <begin position="88"/>
        <end position="109"/>
    </location>
</feature>
<evidence type="ECO:0000256" key="8">
    <source>
        <dbReference type="RuleBase" id="RU363032"/>
    </source>
</evidence>
<dbReference type="GO" id="GO:0005886">
    <property type="term" value="C:plasma membrane"/>
    <property type="evidence" value="ECO:0007669"/>
    <property type="project" value="UniProtKB-SubCell"/>
</dbReference>
<feature type="transmembrane region" description="Helical" evidence="8">
    <location>
        <begin position="250"/>
        <end position="275"/>
    </location>
</feature>
<evidence type="ECO:0000313" key="13">
    <source>
        <dbReference type="Proteomes" id="UP000592216"/>
    </source>
</evidence>
<dbReference type="Proteomes" id="UP000592216">
    <property type="component" value="Unassembled WGS sequence"/>
</dbReference>
<name>A0A850Q6M1_9RHOB</name>
<evidence type="ECO:0000313" key="10">
    <source>
        <dbReference type="EMBL" id="NVO22019.1"/>
    </source>
</evidence>
<protein>
    <submittedName>
        <fullName evidence="10">ABC transporter permease</fullName>
    </submittedName>
</protein>
<accession>A0A850Q6M1</accession>
<evidence type="ECO:0000256" key="7">
    <source>
        <dbReference type="ARBA" id="ARBA00023136"/>
    </source>
</evidence>
<dbReference type="SUPFAM" id="SSF161098">
    <property type="entry name" value="MetI-like"/>
    <property type="match status" value="1"/>
</dbReference>
<evidence type="ECO:0000256" key="3">
    <source>
        <dbReference type="ARBA" id="ARBA00022475"/>
    </source>
</evidence>
<feature type="transmembrane region" description="Helical" evidence="8">
    <location>
        <begin position="204"/>
        <end position="230"/>
    </location>
</feature>
<sequence>MATTLPPYATTGQKIWYYAFRVFCGLVFFYLIFPILIVIPLSFNAQDFFTFTPEMLRLDPAGYSLKHYRDFLGANGDYSWLQAFSNSLIIAPAATLLSVSLGTLAAIGLSQPHVPYKRQIMALLISPMIVPLIITSAGMFFFYSSVSLQGTLAGVILAHAALGIPFVIITVTATLSSFDRSLTRAAANMGADPVTTFFKVQMPLILPGVISGGLFAFITSFDEVVVVLLVGSAGQKTLPWQMFIGLREQISPTILAVATILVVISIALLTTVEMLRRRSEKLRGMSPG</sequence>
<keyword evidence="3" id="KW-1003">Cell membrane</keyword>
<keyword evidence="4" id="KW-0997">Cell inner membrane</keyword>
<evidence type="ECO:0000256" key="4">
    <source>
        <dbReference type="ARBA" id="ARBA00022519"/>
    </source>
</evidence>
<comment type="subcellular location">
    <subcellularLocation>
        <location evidence="1">Cell inner membrane</location>
        <topology evidence="1">Multi-pass membrane protein</topology>
    </subcellularLocation>
    <subcellularLocation>
        <location evidence="8">Cell membrane</location>
        <topology evidence="8">Multi-pass membrane protein</topology>
    </subcellularLocation>
</comment>
<dbReference type="EMBL" id="JABCJD010000001">
    <property type="protein sequence ID" value="NVO26390.1"/>
    <property type="molecule type" value="Genomic_DNA"/>
</dbReference>
<feature type="domain" description="ABC transmembrane type-1" evidence="9">
    <location>
        <begin position="84"/>
        <end position="272"/>
    </location>
</feature>
<dbReference type="Proteomes" id="UP000523601">
    <property type="component" value="Unassembled WGS sequence"/>
</dbReference>
<feature type="transmembrane region" description="Helical" evidence="8">
    <location>
        <begin position="20"/>
        <end position="43"/>
    </location>
</feature>
<keyword evidence="2 8" id="KW-0813">Transport</keyword>
<dbReference type="Pfam" id="PF00528">
    <property type="entry name" value="BPD_transp_1"/>
    <property type="match status" value="1"/>
</dbReference>
<evidence type="ECO:0000256" key="5">
    <source>
        <dbReference type="ARBA" id="ARBA00022692"/>
    </source>
</evidence>
<dbReference type="PANTHER" id="PTHR43357">
    <property type="entry name" value="INNER MEMBRANE ABC TRANSPORTER PERMEASE PROTEIN YDCV"/>
    <property type="match status" value="1"/>
</dbReference>